<gene>
    <name evidence="1" type="ORF">S01H4_14456</name>
</gene>
<protein>
    <submittedName>
        <fullName evidence="1">Uncharacterized protein</fullName>
    </submittedName>
</protein>
<dbReference type="EMBL" id="BART01006338">
    <property type="protein sequence ID" value="GAG61753.1"/>
    <property type="molecule type" value="Genomic_DNA"/>
</dbReference>
<reference evidence="1" key="1">
    <citation type="journal article" date="2014" name="Front. Microbiol.">
        <title>High frequency of phylogenetically diverse reductive dehalogenase-homologous genes in deep subseafloor sedimentary metagenomes.</title>
        <authorList>
            <person name="Kawai M."/>
            <person name="Futagami T."/>
            <person name="Toyoda A."/>
            <person name="Takaki Y."/>
            <person name="Nishi S."/>
            <person name="Hori S."/>
            <person name="Arai W."/>
            <person name="Tsubouchi T."/>
            <person name="Morono Y."/>
            <person name="Uchiyama I."/>
            <person name="Ito T."/>
            <person name="Fujiyama A."/>
            <person name="Inagaki F."/>
            <person name="Takami H."/>
        </authorList>
    </citation>
    <scope>NUCLEOTIDE SEQUENCE</scope>
    <source>
        <strain evidence="1">Expedition CK06-06</strain>
    </source>
</reference>
<sequence>MTTQFIEGMDALIKRGLYLDPQHVIREALRELFQRYGLDPFTRKDISDLYSTDEDP</sequence>
<evidence type="ECO:0000313" key="1">
    <source>
        <dbReference type="EMBL" id="GAG61753.1"/>
    </source>
</evidence>
<organism evidence="1">
    <name type="scientific">marine sediment metagenome</name>
    <dbReference type="NCBI Taxonomy" id="412755"/>
    <lineage>
        <taxon>unclassified sequences</taxon>
        <taxon>metagenomes</taxon>
        <taxon>ecological metagenomes</taxon>
    </lineage>
</organism>
<comment type="caution">
    <text evidence="1">The sequence shown here is derived from an EMBL/GenBank/DDBJ whole genome shotgun (WGS) entry which is preliminary data.</text>
</comment>
<proteinExistence type="predicted"/>
<accession>X0ZMZ3</accession>
<name>X0ZMZ3_9ZZZZ</name>
<dbReference type="AlphaFoldDB" id="X0ZMZ3"/>